<reference evidence="2 3" key="1">
    <citation type="submission" date="2019-03" db="EMBL/GenBank/DDBJ databases">
        <title>First draft genome of Liparis tanakae, snailfish: a comprehensive survey of snailfish specific genes.</title>
        <authorList>
            <person name="Kim W."/>
            <person name="Song I."/>
            <person name="Jeong J.-H."/>
            <person name="Kim D."/>
            <person name="Kim S."/>
            <person name="Ryu S."/>
            <person name="Song J.Y."/>
            <person name="Lee S.K."/>
        </authorList>
    </citation>
    <scope>NUCLEOTIDE SEQUENCE [LARGE SCALE GENOMIC DNA]</scope>
    <source>
        <tissue evidence="2">Muscle</tissue>
    </source>
</reference>
<accession>A0A4Z2EZF3</accession>
<name>A0A4Z2EZF3_9TELE</name>
<evidence type="ECO:0000313" key="3">
    <source>
        <dbReference type="Proteomes" id="UP000314294"/>
    </source>
</evidence>
<protein>
    <submittedName>
        <fullName evidence="2">Uncharacterized protein</fullName>
    </submittedName>
</protein>
<gene>
    <name evidence="2" type="ORF">EYF80_056223</name>
</gene>
<organism evidence="2 3">
    <name type="scientific">Liparis tanakae</name>
    <name type="common">Tanaka's snailfish</name>
    <dbReference type="NCBI Taxonomy" id="230148"/>
    <lineage>
        <taxon>Eukaryota</taxon>
        <taxon>Metazoa</taxon>
        <taxon>Chordata</taxon>
        <taxon>Craniata</taxon>
        <taxon>Vertebrata</taxon>
        <taxon>Euteleostomi</taxon>
        <taxon>Actinopterygii</taxon>
        <taxon>Neopterygii</taxon>
        <taxon>Teleostei</taxon>
        <taxon>Neoteleostei</taxon>
        <taxon>Acanthomorphata</taxon>
        <taxon>Eupercaria</taxon>
        <taxon>Perciformes</taxon>
        <taxon>Cottioidei</taxon>
        <taxon>Cottales</taxon>
        <taxon>Liparidae</taxon>
        <taxon>Liparis</taxon>
    </lineage>
</organism>
<evidence type="ECO:0000256" key="1">
    <source>
        <dbReference type="SAM" id="MobiDB-lite"/>
    </source>
</evidence>
<keyword evidence="3" id="KW-1185">Reference proteome</keyword>
<sequence length="101" mass="10721">MHRSERQEVGGGGGPFTSDGPRVQEPPSAQTPEVMGSEGIHIWIGPEARALHGSKAVLLGPLEGRARENQNQNQDCMGQTGRPRCRGAKPGTMPTLLVALI</sequence>
<dbReference type="EMBL" id="SRLO01002181">
    <property type="protein sequence ID" value="TNN33612.1"/>
    <property type="molecule type" value="Genomic_DNA"/>
</dbReference>
<comment type="caution">
    <text evidence="2">The sequence shown here is derived from an EMBL/GenBank/DDBJ whole genome shotgun (WGS) entry which is preliminary data.</text>
</comment>
<proteinExistence type="predicted"/>
<dbReference type="AlphaFoldDB" id="A0A4Z2EZF3"/>
<feature type="region of interest" description="Disordered" evidence="1">
    <location>
        <begin position="66"/>
        <end position="90"/>
    </location>
</feature>
<feature type="region of interest" description="Disordered" evidence="1">
    <location>
        <begin position="1"/>
        <end position="37"/>
    </location>
</feature>
<dbReference type="Proteomes" id="UP000314294">
    <property type="component" value="Unassembled WGS sequence"/>
</dbReference>
<evidence type="ECO:0000313" key="2">
    <source>
        <dbReference type="EMBL" id="TNN33612.1"/>
    </source>
</evidence>